<protein>
    <submittedName>
        <fullName evidence="4">Stage II sporulation protein E</fullName>
        <ecNumber evidence="4">3.1.3.16</ecNumber>
    </submittedName>
</protein>
<dbReference type="PANTHER" id="PTHR43156">
    <property type="entry name" value="STAGE II SPORULATION PROTEIN E-RELATED"/>
    <property type="match status" value="1"/>
</dbReference>
<keyword evidence="2" id="KW-1133">Transmembrane helix</keyword>
<dbReference type="Proteomes" id="UP001623591">
    <property type="component" value="Unassembled WGS sequence"/>
</dbReference>
<feature type="domain" description="PPM-type phosphatase" evidence="3">
    <location>
        <begin position="575"/>
        <end position="790"/>
    </location>
</feature>
<feature type="transmembrane region" description="Helical" evidence="2">
    <location>
        <begin position="25"/>
        <end position="43"/>
    </location>
</feature>
<dbReference type="Pfam" id="PF19732">
    <property type="entry name" value="SpoIIE_N"/>
    <property type="match status" value="1"/>
</dbReference>
<dbReference type="EMBL" id="JBJHZZ010000011">
    <property type="protein sequence ID" value="MFL0248011.1"/>
    <property type="molecule type" value="Genomic_DNA"/>
</dbReference>
<name>A0ABW8T6U1_9CLOT</name>
<dbReference type="SMART" id="SM00331">
    <property type="entry name" value="PP2C_SIG"/>
    <property type="match status" value="1"/>
</dbReference>
<feature type="transmembrane region" description="Helical" evidence="2">
    <location>
        <begin position="144"/>
        <end position="163"/>
    </location>
</feature>
<evidence type="ECO:0000313" key="5">
    <source>
        <dbReference type="Proteomes" id="UP001623591"/>
    </source>
</evidence>
<feature type="transmembrane region" description="Helical" evidence="2">
    <location>
        <begin position="211"/>
        <end position="240"/>
    </location>
</feature>
<dbReference type="RefSeq" id="WP_406770466.1">
    <property type="nucleotide sequence ID" value="NZ_JBJHZZ010000011.1"/>
</dbReference>
<comment type="caution">
    <text evidence="4">The sequence shown here is derived from an EMBL/GenBank/DDBJ whole genome shotgun (WGS) entry which is preliminary data.</text>
</comment>
<feature type="transmembrane region" description="Helical" evidence="2">
    <location>
        <begin position="96"/>
        <end position="113"/>
    </location>
</feature>
<organism evidence="4 5">
    <name type="scientific">Candidatus Clostridium stratigraminis</name>
    <dbReference type="NCBI Taxonomy" id="3381661"/>
    <lineage>
        <taxon>Bacteria</taxon>
        <taxon>Bacillati</taxon>
        <taxon>Bacillota</taxon>
        <taxon>Clostridia</taxon>
        <taxon>Eubacteriales</taxon>
        <taxon>Clostridiaceae</taxon>
        <taxon>Clostridium</taxon>
    </lineage>
</organism>
<keyword evidence="2" id="KW-0472">Membrane</keyword>
<dbReference type="InterPro" id="IPR045768">
    <property type="entry name" value="SpoIIE_N"/>
</dbReference>
<dbReference type="InterPro" id="IPR014221">
    <property type="entry name" value="SpoII_E"/>
</dbReference>
<keyword evidence="1 4" id="KW-0378">Hydrolase</keyword>
<dbReference type="Pfam" id="PF07228">
    <property type="entry name" value="SpoIIE"/>
    <property type="match status" value="1"/>
</dbReference>
<feature type="transmembrane region" description="Helical" evidence="2">
    <location>
        <begin position="270"/>
        <end position="288"/>
    </location>
</feature>
<dbReference type="EC" id="3.1.3.16" evidence="4"/>
<evidence type="ECO:0000259" key="3">
    <source>
        <dbReference type="SMART" id="SM00331"/>
    </source>
</evidence>
<dbReference type="SUPFAM" id="SSF81606">
    <property type="entry name" value="PP2C-like"/>
    <property type="match status" value="1"/>
</dbReference>
<dbReference type="InterPro" id="IPR052016">
    <property type="entry name" value="Bact_Sigma-Reg"/>
</dbReference>
<proteinExistence type="predicted"/>
<dbReference type="NCBIfam" id="TIGR02865">
    <property type="entry name" value="spore_II_E"/>
    <property type="match status" value="1"/>
</dbReference>
<dbReference type="InterPro" id="IPR036457">
    <property type="entry name" value="PPM-type-like_dom_sf"/>
</dbReference>
<dbReference type="Gene3D" id="3.60.40.10">
    <property type="entry name" value="PPM-type phosphatase domain"/>
    <property type="match status" value="1"/>
</dbReference>
<accession>A0ABW8T6U1</accession>
<feature type="transmembrane region" description="Helical" evidence="2">
    <location>
        <begin position="184"/>
        <end position="205"/>
    </location>
</feature>
<dbReference type="InterPro" id="IPR001932">
    <property type="entry name" value="PPM-type_phosphatase-like_dom"/>
</dbReference>
<evidence type="ECO:0000256" key="2">
    <source>
        <dbReference type="SAM" id="Phobius"/>
    </source>
</evidence>
<gene>
    <name evidence="4" type="primary">spoIIE</name>
    <name evidence="4" type="ORF">ACJDUG_13665</name>
</gene>
<evidence type="ECO:0000313" key="4">
    <source>
        <dbReference type="EMBL" id="MFL0248011.1"/>
    </source>
</evidence>
<dbReference type="PANTHER" id="PTHR43156:SF2">
    <property type="entry name" value="STAGE II SPORULATION PROTEIN E"/>
    <property type="match status" value="1"/>
</dbReference>
<reference evidence="4 5" key="1">
    <citation type="submission" date="2024-11" db="EMBL/GenBank/DDBJ databases">
        <authorList>
            <person name="Heng Y.C."/>
            <person name="Lim A.C.H."/>
            <person name="Lee J.K.Y."/>
            <person name="Kittelmann S."/>
        </authorList>
    </citation>
    <scope>NUCLEOTIDE SEQUENCE [LARGE SCALE GENOMIC DNA]</scope>
    <source>
        <strain evidence="4 5">WILCCON 0185</strain>
    </source>
</reference>
<keyword evidence="5" id="KW-1185">Reference proteome</keyword>
<sequence>MQYGVDLNAYERTLKTKKKEEKKTIDGRLVLKLLFYFISTLLISRVLLINYMAPFGIGFLIAIAIFGEEKTTLTAGCGALFGYVTLINSLSETPSYIMLVGLIVLSQYIISPLKRNKKLIVLFSVVFIEFAAYKLLIVKLNLSVAALKSILETACIFSLYFILNYSIVCIKDLKTKHLFSNEEIISMALTAALAISGTWGISIFGISLRNVLALCFVLCISFVKGSTVGASTGVAMGVVVGISTNNLPVSISVYGFCGLTAGVFKDTGKIAVGLSYIITYSLLIIYSNINGQFKFLEVLIAAAFFLITPQKLYTRLELELDFEKKHENISESYVSKMKDILVNRLNSFSDVLVNMSTILENLAENDKLVMKNKSSALIENLADRVCSKCNMNAMCWRRENFITYNAFGELIQSFQENNNKIPYEIERKCVKRTALFKSTEELVRNFMINEMYRKRLSEGRELLANQFNNMSASVSEIIEDFNANIKVDIDAENNIRRILDKKNIEYDDVFCLINKSSRLAVKLKMPACGGRQNCVKNLLPYINEALHKNMCIVDEGCNIDIKDNSCSVTYEEAPKYHIGSYARRLCKDEEKYSGDSFSFSKLSDGTYMTILSDGMGSGPQAEQESNAAVELIEKFAHTGFNKITAINTVNSIMTLKFSADEKFSTVDLSSIDLYTGEAEFMKVGAVASFIKTGSKIEVIKSKTLPMGVLDKVDIDIIKKKVKNGDIVVMLTDGALDYNKESAGKVDWLVEFLENTNCNNPKELVDKIIEKTLELSGNKVKDDITVVVSKVYELY</sequence>
<keyword evidence="2" id="KW-0812">Transmembrane</keyword>
<evidence type="ECO:0000256" key="1">
    <source>
        <dbReference type="ARBA" id="ARBA00022801"/>
    </source>
</evidence>
<feature type="transmembrane region" description="Helical" evidence="2">
    <location>
        <begin position="120"/>
        <end position="138"/>
    </location>
</feature>
<dbReference type="GO" id="GO:0004722">
    <property type="term" value="F:protein serine/threonine phosphatase activity"/>
    <property type="evidence" value="ECO:0007669"/>
    <property type="project" value="UniProtKB-EC"/>
</dbReference>